<dbReference type="HAMAP" id="MF_03057">
    <property type="entry name" value="SDHAF2"/>
    <property type="match status" value="1"/>
</dbReference>
<dbReference type="AlphaFoldDB" id="A0AAX6MGY3"/>
<feature type="region of interest" description="Disordered" evidence="5">
    <location>
        <begin position="149"/>
        <end position="171"/>
    </location>
</feature>
<comment type="caution">
    <text evidence="6">The sequence shown here is derived from an EMBL/GenBank/DDBJ whole genome shotgun (WGS) entry which is preliminary data.</text>
</comment>
<gene>
    <name evidence="6" type="ORF">Daesc_007957</name>
</gene>
<evidence type="ECO:0000256" key="1">
    <source>
        <dbReference type="ARBA" id="ARBA00004305"/>
    </source>
</evidence>
<evidence type="ECO:0000313" key="7">
    <source>
        <dbReference type="Proteomes" id="UP001369815"/>
    </source>
</evidence>
<comment type="function">
    <text evidence="4">Plays an essential role in the assembly of succinate dehydrogenase (SDH), an enzyme complex (also referred to as respiratory complex II) that is a component of both the tricarboxylic acid (TCA) cycle and the mitochondrial electron transport chain, and which couples the oxidation of succinate to fumarate with the reduction of ubiquinone (coenzyme Q) to ubiquinol. Required for flavinylation (covalent attachment of FAD) of the flavoprotein subunit of the SDH catalytic dimer.</text>
</comment>
<feature type="compositionally biased region" description="Low complexity" evidence="5">
    <location>
        <begin position="149"/>
        <end position="167"/>
    </location>
</feature>
<protein>
    <recommendedName>
        <fullName evidence="4">Succinate dehydrogenase assembly factor 2, mitochondrial</fullName>
        <shortName evidence="4">SDH assembly factor 2</shortName>
        <shortName evidence="4">SDHAF2</shortName>
    </recommendedName>
</protein>
<evidence type="ECO:0000256" key="4">
    <source>
        <dbReference type="HAMAP-Rule" id="MF_03057"/>
    </source>
</evidence>
<comment type="similarity">
    <text evidence="4">Belongs to the SDHAF2 family.</text>
</comment>
<dbReference type="SUPFAM" id="SSF109910">
    <property type="entry name" value="YgfY-like"/>
    <property type="match status" value="1"/>
</dbReference>
<accession>A0AAX6MGY3</accession>
<keyword evidence="7" id="KW-1185">Reference proteome</keyword>
<dbReference type="InterPro" id="IPR028882">
    <property type="entry name" value="SDHAF2"/>
</dbReference>
<evidence type="ECO:0000256" key="3">
    <source>
        <dbReference type="ARBA" id="ARBA00023186"/>
    </source>
</evidence>
<dbReference type="GO" id="GO:0006121">
    <property type="term" value="P:mitochondrial electron transport, succinate to ubiquinone"/>
    <property type="evidence" value="ECO:0007669"/>
    <property type="project" value="UniProtKB-UniRule"/>
</dbReference>
<dbReference type="GO" id="GO:0005759">
    <property type="term" value="C:mitochondrial matrix"/>
    <property type="evidence" value="ECO:0007669"/>
    <property type="project" value="UniProtKB-SubCell"/>
</dbReference>
<proteinExistence type="inferred from homology"/>
<comment type="subcellular location">
    <subcellularLocation>
        <location evidence="1 4">Mitochondrion matrix</location>
    </subcellularLocation>
</comment>
<sequence length="301" mass="32272">MASVAAVLPRAILRSAQRPSIAATAATARLFVLRRPLSSTAAARAGFTHNPPPMEPHKQRSQDIGVGELEGTEFRVEPMRRTGEDDATMRARLVYQSRKRGTLESDLLLSTFADEYLPAMNREQMEQYDLFLDENDWDIYYWATQEPPADATATATPTATPTPSIATEDTSSADYAGGVEAAISEATPLDTSSSSGGPATATTTTTTSEHLTTGGAPLSGDSSQGKEPVPPVAAASAAASAEPYRTQAETGEWAQTVGTFKPAYRPVPARWRNSEILQLLRQHVKARSKETGGMAFMPALR</sequence>
<dbReference type="GO" id="GO:0006099">
    <property type="term" value="P:tricarboxylic acid cycle"/>
    <property type="evidence" value="ECO:0007669"/>
    <property type="project" value="TreeGrafter"/>
</dbReference>
<organism evidence="6 7">
    <name type="scientific">Daldinia eschscholtzii</name>
    <dbReference type="NCBI Taxonomy" id="292717"/>
    <lineage>
        <taxon>Eukaryota</taxon>
        <taxon>Fungi</taxon>
        <taxon>Dikarya</taxon>
        <taxon>Ascomycota</taxon>
        <taxon>Pezizomycotina</taxon>
        <taxon>Sordariomycetes</taxon>
        <taxon>Xylariomycetidae</taxon>
        <taxon>Xylariales</taxon>
        <taxon>Hypoxylaceae</taxon>
        <taxon>Daldinia</taxon>
    </lineage>
</organism>
<comment type="subunit">
    <text evidence="4">Interacts with the flavoprotein subunit within the SDH catalytic dimer.</text>
</comment>
<evidence type="ECO:0000313" key="6">
    <source>
        <dbReference type="EMBL" id="KAK6951422.1"/>
    </source>
</evidence>
<feature type="compositionally biased region" description="Low complexity" evidence="5">
    <location>
        <begin position="232"/>
        <end position="243"/>
    </location>
</feature>
<dbReference type="PANTHER" id="PTHR12469">
    <property type="entry name" value="PROTEIN EMI5 HOMOLOG, MITOCHONDRIAL"/>
    <property type="match status" value="1"/>
</dbReference>
<dbReference type="PANTHER" id="PTHR12469:SF2">
    <property type="entry name" value="SUCCINATE DEHYDROGENASE ASSEMBLY FACTOR 2, MITOCHONDRIAL"/>
    <property type="match status" value="1"/>
</dbReference>
<feature type="compositionally biased region" description="Low complexity" evidence="5">
    <location>
        <begin position="191"/>
        <end position="216"/>
    </location>
</feature>
<dbReference type="EMBL" id="JBANMG010000007">
    <property type="protein sequence ID" value="KAK6951422.1"/>
    <property type="molecule type" value="Genomic_DNA"/>
</dbReference>
<evidence type="ECO:0000256" key="2">
    <source>
        <dbReference type="ARBA" id="ARBA00023128"/>
    </source>
</evidence>
<keyword evidence="2 4" id="KW-0496">Mitochondrion</keyword>
<dbReference type="InterPro" id="IPR036714">
    <property type="entry name" value="SDH_sf"/>
</dbReference>
<dbReference type="GO" id="GO:0034553">
    <property type="term" value="P:mitochondrial respiratory chain complex II assembly"/>
    <property type="evidence" value="ECO:0007669"/>
    <property type="project" value="TreeGrafter"/>
</dbReference>
<dbReference type="FunFam" id="1.10.150.250:FF:000002">
    <property type="entry name" value="Succinate dehydrogenase assembly factor 2, mitochondrial"/>
    <property type="match status" value="1"/>
</dbReference>
<reference evidence="6 7" key="1">
    <citation type="journal article" date="2024" name="Front Chem Biol">
        <title>Unveiling the potential of Daldinia eschscholtzii MFLUCC 19-0629 through bioactivity and bioinformatics studies for enhanced sustainable agriculture production.</title>
        <authorList>
            <person name="Brooks S."/>
            <person name="Weaver J.A."/>
            <person name="Klomchit A."/>
            <person name="Alharthi S.A."/>
            <person name="Onlamun T."/>
            <person name="Nurani R."/>
            <person name="Vong T.K."/>
            <person name="Alberti F."/>
            <person name="Greco C."/>
        </authorList>
    </citation>
    <scope>NUCLEOTIDE SEQUENCE [LARGE SCALE GENOMIC DNA]</scope>
    <source>
        <strain evidence="6">MFLUCC 19-0629</strain>
    </source>
</reference>
<dbReference type="Pfam" id="PF03937">
    <property type="entry name" value="Sdh5"/>
    <property type="match status" value="1"/>
</dbReference>
<dbReference type="Gene3D" id="1.10.150.250">
    <property type="entry name" value="Flavinator of succinate dehydrogenase"/>
    <property type="match status" value="1"/>
</dbReference>
<name>A0AAX6MGY3_9PEZI</name>
<keyword evidence="3 4" id="KW-0143">Chaperone</keyword>
<feature type="region of interest" description="Disordered" evidence="5">
    <location>
        <begin position="186"/>
        <end position="250"/>
    </location>
</feature>
<dbReference type="InterPro" id="IPR005631">
    <property type="entry name" value="SDH"/>
</dbReference>
<dbReference type="Proteomes" id="UP001369815">
    <property type="component" value="Unassembled WGS sequence"/>
</dbReference>
<evidence type="ECO:0000256" key="5">
    <source>
        <dbReference type="SAM" id="MobiDB-lite"/>
    </source>
</evidence>